<reference evidence="1 2" key="1">
    <citation type="journal article" date="2019" name="Sci. Rep.">
        <title>Orb-weaving spider Araneus ventricosus genome elucidates the spidroin gene catalogue.</title>
        <authorList>
            <person name="Kono N."/>
            <person name="Nakamura H."/>
            <person name="Ohtoshi R."/>
            <person name="Moran D.A.P."/>
            <person name="Shinohara A."/>
            <person name="Yoshida Y."/>
            <person name="Fujiwara M."/>
            <person name="Mori M."/>
            <person name="Tomita M."/>
            <person name="Arakawa K."/>
        </authorList>
    </citation>
    <scope>NUCLEOTIDE SEQUENCE [LARGE SCALE GENOMIC DNA]</scope>
</reference>
<protein>
    <recommendedName>
        <fullName evidence="3">HAT C-terminal dimerisation domain-containing protein</fullName>
    </recommendedName>
</protein>
<dbReference type="PANTHER" id="PTHR37162">
    <property type="entry name" value="HAT FAMILY DIMERISATION DOMAINCONTAINING PROTEIN-RELATED"/>
    <property type="match status" value="1"/>
</dbReference>
<dbReference type="OrthoDB" id="8195626at2759"/>
<name>A0A4Y2DUP9_ARAVE</name>
<organism evidence="1 2">
    <name type="scientific">Araneus ventricosus</name>
    <name type="common">Orbweaver spider</name>
    <name type="synonym">Epeira ventricosa</name>
    <dbReference type="NCBI Taxonomy" id="182803"/>
    <lineage>
        <taxon>Eukaryota</taxon>
        <taxon>Metazoa</taxon>
        <taxon>Ecdysozoa</taxon>
        <taxon>Arthropoda</taxon>
        <taxon>Chelicerata</taxon>
        <taxon>Arachnida</taxon>
        <taxon>Araneae</taxon>
        <taxon>Araneomorphae</taxon>
        <taxon>Entelegynae</taxon>
        <taxon>Araneoidea</taxon>
        <taxon>Araneidae</taxon>
        <taxon>Araneus</taxon>
    </lineage>
</organism>
<dbReference type="EMBL" id="BGPR01000435">
    <property type="protein sequence ID" value="GBM20037.1"/>
    <property type="molecule type" value="Genomic_DNA"/>
</dbReference>
<dbReference type="PANTHER" id="PTHR37162:SF11">
    <property type="match status" value="1"/>
</dbReference>
<comment type="caution">
    <text evidence="1">The sequence shown here is derived from an EMBL/GenBank/DDBJ whole genome shotgun (WGS) entry which is preliminary data.</text>
</comment>
<evidence type="ECO:0000313" key="2">
    <source>
        <dbReference type="Proteomes" id="UP000499080"/>
    </source>
</evidence>
<evidence type="ECO:0000313" key="1">
    <source>
        <dbReference type="EMBL" id="GBM20037.1"/>
    </source>
</evidence>
<sequence>MISTANGDRGLCSDKTTASSSSMAQWNFNEEEKIISAEILYILHAAVNNIFFSSFDGISQLFSRMFPKGEEAKGMKLSSRKVAYEISHGLGPYFLAKISKSIQSCSFFTLLFDKTLNESNKKQLDIHVQFWNCELNSIQQSYVGNEMLFHATASDIDSAIMTCLKKANLPIKKLLMLGSDGPNVNKAVSKIFDHRLKSEVGEGLVNVGTCNLHIVHNAFEEGLQLDTFASITDFLEDIDIWFRKYPSRKEDLVISSQCVDEEVVCNSLRFISLESCQEKKDEDLLEIPLKSIMEKENLKYLDVGHEANKKLSSIEAAAKRYFKLDAQNFYFSVTFYLLKKLPLKNQLLKSMQVLHPVARKEPVNKTIGMVKRLTKMLSRCVQQEEMDIILDEWRIYVSDEEIKEEWSVEKQPDEDVLQWKNIDAYWGNVLCLNGINIEKKRYYHLPKIVKAAVCLSHGQAPVERGFSVNKRMMSDRARMDQTTIVGLRLIKDSIKKENVSETVITKEMINFFREAHSKYKAELLENESKEKKLDNVKKVPECVQKTTQDELHSLKYNVDSAHKLIEEGNKCLEASLKRKSFADVAAAQALITAGNKRLKTS</sequence>
<gene>
    <name evidence="1" type="ORF">AVEN_77950_1</name>
</gene>
<keyword evidence="2" id="KW-1185">Reference proteome</keyword>
<dbReference type="Proteomes" id="UP000499080">
    <property type="component" value="Unassembled WGS sequence"/>
</dbReference>
<dbReference type="AlphaFoldDB" id="A0A4Y2DUP9"/>
<proteinExistence type="predicted"/>
<accession>A0A4Y2DUP9</accession>
<evidence type="ECO:0008006" key="3">
    <source>
        <dbReference type="Google" id="ProtNLM"/>
    </source>
</evidence>